<feature type="region of interest" description="Disordered" evidence="1">
    <location>
        <begin position="32"/>
        <end position="76"/>
    </location>
</feature>
<organism evidence="2">
    <name type="scientific">Streptomyces sp. SID12501</name>
    <dbReference type="NCBI Taxonomy" id="2706042"/>
    <lineage>
        <taxon>Bacteria</taxon>
        <taxon>Bacillati</taxon>
        <taxon>Actinomycetota</taxon>
        <taxon>Actinomycetes</taxon>
        <taxon>Kitasatosporales</taxon>
        <taxon>Streptomycetaceae</taxon>
        <taxon>Streptomyces</taxon>
    </lineage>
</organism>
<sequence length="87" mass="8973">MSRRAWRRAVLVWVVAVAVGGALTVWLRDSADSSETYGRYGTSDSGPALAPGQDDGENGCPPTPGGSPDPAPEAGPTLVICAYGIDR</sequence>
<comment type="caution">
    <text evidence="2">The sequence shown here is derived from an EMBL/GenBank/DDBJ whole genome shotgun (WGS) entry which is preliminary data.</text>
</comment>
<evidence type="ECO:0000256" key="1">
    <source>
        <dbReference type="SAM" id="MobiDB-lite"/>
    </source>
</evidence>
<gene>
    <name evidence="2" type="ORF">G3I71_38660</name>
</gene>
<reference evidence="2" key="1">
    <citation type="submission" date="2020-01" db="EMBL/GenBank/DDBJ databases">
        <title>Insect and environment-associated Actinomycetes.</title>
        <authorList>
            <person name="Currrie C."/>
            <person name="Chevrette M."/>
            <person name="Carlson C."/>
            <person name="Stubbendieck R."/>
            <person name="Wendt-Pienkowski E."/>
        </authorList>
    </citation>
    <scope>NUCLEOTIDE SEQUENCE</scope>
    <source>
        <strain evidence="2">SID12501</strain>
    </source>
</reference>
<dbReference type="AlphaFoldDB" id="A0A6B3C599"/>
<dbReference type="RefSeq" id="WP_164322485.1">
    <property type="nucleotide sequence ID" value="NZ_JAAGLU010000045.1"/>
</dbReference>
<protein>
    <submittedName>
        <fullName evidence="2">Uncharacterized protein</fullName>
    </submittedName>
</protein>
<evidence type="ECO:0000313" key="2">
    <source>
        <dbReference type="EMBL" id="NEC91594.1"/>
    </source>
</evidence>
<name>A0A6B3C599_9ACTN</name>
<feature type="compositionally biased region" description="Pro residues" evidence="1">
    <location>
        <begin position="61"/>
        <end position="73"/>
    </location>
</feature>
<accession>A0A6B3C599</accession>
<proteinExistence type="predicted"/>
<dbReference type="EMBL" id="JAAGLU010000045">
    <property type="protein sequence ID" value="NEC91594.1"/>
    <property type="molecule type" value="Genomic_DNA"/>
</dbReference>